<gene>
    <name evidence="3" type="ORF">HDF17_003147</name>
</gene>
<feature type="transmembrane region" description="Helical" evidence="1">
    <location>
        <begin position="316"/>
        <end position="332"/>
    </location>
</feature>
<keyword evidence="1" id="KW-0812">Transmembrane</keyword>
<proteinExistence type="predicted"/>
<dbReference type="PANTHER" id="PTHR43646">
    <property type="entry name" value="GLYCOSYLTRANSFERASE"/>
    <property type="match status" value="1"/>
</dbReference>
<dbReference type="Proteomes" id="UP000589520">
    <property type="component" value="Unassembled WGS sequence"/>
</dbReference>
<accession>A0A7Y9PJ30</accession>
<dbReference type="InterPro" id="IPR001173">
    <property type="entry name" value="Glyco_trans_2-like"/>
</dbReference>
<dbReference type="SUPFAM" id="SSF53448">
    <property type="entry name" value="Nucleotide-diphospho-sugar transferases"/>
    <property type="match status" value="1"/>
</dbReference>
<evidence type="ECO:0000259" key="2">
    <source>
        <dbReference type="Pfam" id="PF00535"/>
    </source>
</evidence>
<dbReference type="PANTHER" id="PTHR43646:SF3">
    <property type="entry name" value="SLR1566 PROTEIN"/>
    <property type="match status" value="1"/>
</dbReference>
<dbReference type="GO" id="GO:0016740">
    <property type="term" value="F:transferase activity"/>
    <property type="evidence" value="ECO:0007669"/>
    <property type="project" value="UniProtKB-KW"/>
</dbReference>
<feature type="transmembrane region" description="Helical" evidence="1">
    <location>
        <begin position="286"/>
        <end position="309"/>
    </location>
</feature>
<dbReference type="Gene3D" id="3.90.550.10">
    <property type="entry name" value="Spore Coat Polysaccharide Biosynthesis Protein SpsA, Chain A"/>
    <property type="match status" value="1"/>
</dbReference>
<keyword evidence="1" id="KW-0472">Membrane</keyword>
<name>A0A7Y9PJ30_9BACT</name>
<feature type="domain" description="Glycosyltransferase 2-like" evidence="2">
    <location>
        <begin position="52"/>
        <end position="225"/>
    </location>
</feature>
<organism evidence="3 4">
    <name type="scientific">Granulicella arctica</name>
    <dbReference type="NCBI Taxonomy" id="940613"/>
    <lineage>
        <taxon>Bacteria</taxon>
        <taxon>Pseudomonadati</taxon>
        <taxon>Acidobacteriota</taxon>
        <taxon>Terriglobia</taxon>
        <taxon>Terriglobales</taxon>
        <taxon>Acidobacteriaceae</taxon>
        <taxon>Granulicella</taxon>
    </lineage>
</organism>
<sequence length="390" mass="43565">MNVRVIFEAVAWLVALSWVYKLVEAWFGLPRVPDLLEGKFDRLPEGMPSLAVIVPARNEAEDVAACLGSLVAQDYPELKVIAVDDRSTDGTGRIMDELAAAHPERLRVLHVSELPQDWLGKTHAMALAAAQCDAEWLLFTDGDVLFRADSLRRALAFAVESDADHLVTVPTTMIERWDEGALLGFFQIFGLWVARPWKIADPRARRDAIGIGAFNMVRRSAYEQIGGFEALRMEIVEDIGLGRRIKRAGLRQRIAFGRGLVRLHWASGALGLVEVMTKNMFSAFRFYVSLALVACLWLMVFCVAPVFGLLMRGTRLPAAITLIAIAGVYWLYGRISGISAWQVLLSPFAAMLFLYTLLRSMVTTLRQGGVIWRGTFYSLKTLRRYAAPLF</sequence>
<dbReference type="EMBL" id="JACCCW010000002">
    <property type="protein sequence ID" value="NYF80827.1"/>
    <property type="molecule type" value="Genomic_DNA"/>
</dbReference>
<dbReference type="AlphaFoldDB" id="A0A7Y9PJ30"/>
<keyword evidence="4" id="KW-1185">Reference proteome</keyword>
<evidence type="ECO:0000256" key="1">
    <source>
        <dbReference type="SAM" id="Phobius"/>
    </source>
</evidence>
<dbReference type="RefSeq" id="WP_179492512.1">
    <property type="nucleotide sequence ID" value="NZ_JACCCW010000002.1"/>
</dbReference>
<reference evidence="3 4" key="1">
    <citation type="submission" date="2020-07" db="EMBL/GenBank/DDBJ databases">
        <title>Genomic Encyclopedia of Type Strains, Phase IV (KMG-V): Genome sequencing to study the core and pangenomes of soil and plant-associated prokaryotes.</title>
        <authorList>
            <person name="Whitman W."/>
        </authorList>
    </citation>
    <scope>NUCLEOTIDE SEQUENCE [LARGE SCALE GENOMIC DNA]</scope>
    <source>
        <strain evidence="3 4">X4EP2</strain>
    </source>
</reference>
<dbReference type="InterPro" id="IPR029044">
    <property type="entry name" value="Nucleotide-diphossugar_trans"/>
</dbReference>
<protein>
    <submittedName>
        <fullName evidence="3">Glycosyltransferase involved in cell wall biosynthesis</fullName>
    </submittedName>
</protein>
<comment type="caution">
    <text evidence="3">The sequence shown here is derived from an EMBL/GenBank/DDBJ whole genome shotgun (WGS) entry which is preliminary data.</text>
</comment>
<keyword evidence="1" id="KW-1133">Transmembrane helix</keyword>
<keyword evidence="3" id="KW-0808">Transferase</keyword>
<dbReference type="Pfam" id="PF00535">
    <property type="entry name" value="Glycos_transf_2"/>
    <property type="match status" value="1"/>
</dbReference>
<evidence type="ECO:0000313" key="3">
    <source>
        <dbReference type="EMBL" id="NYF80827.1"/>
    </source>
</evidence>
<evidence type="ECO:0000313" key="4">
    <source>
        <dbReference type="Proteomes" id="UP000589520"/>
    </source>
</evidence>
<feature type="transmembrane region" description="Helical" evidence="1">
    <location>
        <begin position="338"/>
        <end position="358"/>
    </location>
</feature>
<dbReference type="CDD" id="cd06423">
    <property type="entry name" value="CESA_like"/>
    <property type="match status" value="1"/>
</dbReference>